<sequence>MSTIHLFDDSNNASDNRLGDLEKTIIINNLMEVPFGERDEEWRDTFLTNIAASTLKLAETEVVIGPDGFPYFQLESAPKDQNFQAFVIKNRLKDFVLPKGFGIAINTQYENPDWVFTYGDLVNYFLNDEFYTDNSIFSRKNEQTVIGKDEEILVGQPSEVILPQVARAQLREFLDYYGVKNPKVMLIARNYKDEKKVSQDLVFNIVANQFRTEKEFTDIMEAIGWFLPRHYSYIGLDEFAVENGFLPL</sequence>
<evidence type="ECO:0000313" key="4">
    <source>
        <dbReference type="Proteomes" id="UP001566204"/>
    </source>
</evidence>
<dbReference type="EMBL" id="JBEOQB010000001">
    <property type="protein sequence ID" value="MEZ0450030.1"/>
    <property type="molecule type" value="Genomic_DNA"/>
</dbReference>
<dbReference type="AlphaFoldDB" id="A0A4U9UK76"/>
<protein>
    <submittedName>
        <fullName evidence="2">Uncharacterized protein</fullName>
    </submittedName>
</protein>
<dbReference type="KEGG" id="stha:NCTC11429_00560"/>
<reference evidence="1 4" key="2">
    <citation type="submission" date="2024-06" db="EMBL/GenBank/DDBJ databases">
        <title>Soil Sphingobacterium thalpophilum.</title>
        <authorList>
            <person name="Yang J."/>
            <person name="Li J."/>
        </authorList>
    </citation>
    <scope>NUCLEOTIDE SEQUENCE [LARGE SCALE GENOMIC DNA]</scope>
    <source>
        <strain evidence="1 4">22g91tb</strain>
    </source>
</reference>
<name>A0A4U9UK76_9SPHI</name>
<dbReference type="Proteomes" id="UP001566204">
    <property type="component" value="Unassembled WGS sequence"/>
</dbReference>
<dbReference type="STRING" id="1123265.GCA_000686625_04800"/>
<keyword evidence="4" id="KW-1185">Reference proteome</keyword>
<evidence type="ECO:0000313" key="2">
    <source>
        <dbReference type="EMBL" id="VTR30034.1"/>
    </source>
</evidence>
<reference evidence="2 3" key="1">
    <citation type="submission" date="2019-05" db="EMBL/GenBank/DDBJ databases">
        <authorList>
            <consortium name="Pathogen Informatics"/>
        </authorList>
    </citation>
    <scope>NUCLEOTIDE SEQUENCE [LARGE SCALE GENOMIC DNA]</scope>
    <source>
        <strain evidence="2 3">NCTC11429</strain>
    </source>
</reference>
<evidence type="ECO:0000313" key="1">
    <source>
        <dbReference type="EMBL" id="MEZ0450030.1"/>
    </source>
</evidence>
<dbReference type="Proteomes" id="UP000308196">
    <property type="component" value="Chromosome"/>
</dbReference>
<accession>A0A4U9UK76</accession>
<proteinExistence type="predicted"/>
<gene>
    <name evidence="1" type="ORF">ABTW24_00225</name>
    <name evidence="2" type="ORF">NCTC11429_00560</name>
</gene>
<dbReference type="GeneID" id="78461369"/>
<evidence type="ECO:0000313" key="3">
    <source>
        <dbReference type="Proteomes" id="UP000308196"/>
    </source>
</evidence>
<organism evidence="2 3">
    <name type="scientific">Sphingobacterium thalpophilum</name>
    <dbReference type="NCBI Taxonomy" id="259"/>
    <lineage>
        <taxon>Bacteria</taxon>
        <taxon>Pseudomonadati</taxon>
        <taxon>Bacteroidota</taxon>
        <taxon>Sphingobacteriia</taxon>
        <taxon>Sphingobacteriales</taxon>
        <taxon>Sphingobacteriaceae</taxon>
        <taxon>Sphingobacterium</taxon>
    </lineage>
</organism>
<dbReference type="EMBL" id="LR590484">
    <property type="protein sequence ID" value="VTR30034.1"/>
    <property type="molecule type" value="Genomic_DNA"/>
</dbReference>
<dbReference type="RefSeq" id="WP_028071364.1">
    <property type="nucleotide sequence ID" value="NZ_CP141191.1"/>
</dbReference>